<dbReference type="EMBL" id="JAQJZL010000002">
    <property type="protein sequence ID" value="KAJ6052834.1"/>
    <property type="molecule type" value="Genomic_DNA"/>
</dbReference>
<feature type="region of interest" description="Disordered" evidence="8">
    <location>
        <begin position="490"/>
        <end position="517"/>
    </location>
</feature>
<accession>A0AAD6IMG9</accession>
<dbReference type="InterPro" id="IPR036291">
    <property type="entry name" value="NAD(P)-bd_dom_sf"/>
</dbReference>
<dbReference type="GO" id="GO:0019521">
    <property type="term" value="P:D-gluconate metabolic process"/>
    <property type="evidence" value="ECO:0007669"/>
    <property type="project" value="UniProtKB-KW"/>
</dbReference>
<reference evidence="10" key="2">
    <citation type="submission" date="2023-01" db="EMBL/GenBank/DDBJ databases">
        <authorList>
            <person name="Petersen C."/>
        </authorList>
    </citation>
    <scope>NUCLEOTIDE SEQUENCE</scope>
    <source>
        <strain evidence="10">IBT 15450</strain>
    </source>
</reference>
<comment type="pathway">
    <text evidence="1 6">Carbohydrate degradation; pentose phosphate pathway; D-ribulose 5-phosphate from D-glucose 6-phosphate (oxidative stage): step 3/3.</text>
</comment>
<keyword evidence="5 6" id="KW-0570">Pentose shunt</keyword>
<dbReference type="GO" id="GO:0004616">
    <property type="term" value="F:phosphogluconate dehydrogenase (decarboxylating) activity"/>
    <property type="evidence" value="ECO:0007669"/>
    <property type="project" value="UniProtKB-EC"/>
</dbReference>
<dbReference type="InterPro" id="IPR006115">
    <property type="entry name" value="6PGDH_NADP-bd"/>
</dbReference>
<gene>
    <name evidence="10" type="ORF">N7460_003368</name>
</gene>
<dbReference type="Proteomes" id="UP001219568">
    <property type="component" value="Unassembled WGS sequence"/>
</dbReference>
<reference evidence="10" key="1">
    <citation type="journal article" date="2023" name="IMA Fungus">
        <title>Comparative genomic study of the Penicillium genus elucidates a diverse pangenome and 15 lateral gene transfer events.</title>
        <authorList>
            <person name="Petersen C."/>
            <person name="Sorensen T."/>
            <person name="Nielsen M.R."/>
            <person name="Sondergaard T.E."/>
            <person name="Sorensen J.L."/>
            <person name="Fitzpatrick D.A."/>
            <person name="Frisvad J.C."/>
            <person name="Nielsen K.L."/>
        </authorList>
    </citation>
    <scope>NUCLEOTIDE SEQUENCE</scope>
    <source>
        <strain evidence="10">IBT 15450</strain>
    </source>
</reference>
<dbReference type="Gene3D" id="3.40.50.720">
    <property type="entry name" value="NAD(P)-binding Rossmann-like Domain"/>
    <property type="match status" value="1"/>
</dbReference>
<name>A0AAD6IMG9_PENCN</name>
<evidence type="ECO:0000256" key="5">
    <source>
        <dbReference type="ARBA" id="ARBA00023126"/>
    </source>
</evidence>
<feature type="domain" description="6-phosphogluconate dehydrogenase C-terminal" evidence="9">
    <location>
        <begin position="196"/>
        <end position="513"/>
    </location>
</feature>
<sequence>MARTSDKDNALKQFHCIRIVGAGNMGTPMAIAFSELGLEVSIWDVNGKNVDQLKEWSQNNKTKGGISTFHDINEFVKSLENEKRKLFLFSISHGNPAESVLSMIKSNLKDGDIVLDGGNENYQRTQKRQEECEKIGVHWIGMGVSGGYQAARRGPSLSPGGDAKALETVMPLLELYAAKDPKGNPCVARIGPGGSGHYVKMVHNGIEGGMLSTLAEAWSFLHNGLELDYSAIADIFSQWNNRGELRGTYLLDIAVDMLRAKMPSGRQDEDDSKDHYVLDEVLDKVVQDDDGTEGTPYWNIMESASRHIATPTLATAHYLRVASGNRAERLLAAKKLQIPEPRPLQGIKNKESVIEHLRCAVYCCFLASFCQGLEMITRASDDEGWGIDLGQCLRVWRGGCIIQANGIADLLEPVLSTDHHWTNLKHSDEVAGELHRTFSSLKEIVVQGTLADQYLPAISASLEYLKYGGGTTLPTKFMEGQMDFFGAHGYDKPGVTGEDPGPVRKGPHHHEWRPAKE</sequence>
<comment type="caution">
    <text evidence="10">The sequence shown here is derived from an EMBL/GenBank/DDBJ whole genome shotgun (WGS) entry which is preliminary data.</text>
</comment>
<dbReference type="GO" id="GO:0006098">
    <property type="term" value="P:pentose-phosphate shunt"/>
    <property type="evidence" value="ECO:0007669"/>
    <property type="project" value="UniProtKB-KW"/>
</dbReference>
<dbReference type="Pfam" id="PF00393">
    <property type="entry name" value="6PGD"/>
    <property type="match status" value="1"/>
</dbReference>
<comment type="subunit">
    <text evidence="6">Homodimer.</text>
</comment>
<dbReference type="PIRSF" id="PIRSF000109">
    <property type="entry name" value="6PGD"/>
    <property type="match status" value="1"/>
</dbReference>
<dbReference type="InterPro" id="IPR006183">
    <property type="entry name" value="Pgluconate_DH"/>
</dbReference>
<evidence type="ECO:0000313" key="11">
    <source>
        <dbReference type="Proteomes" id="UP001219568"/>
    </source>
</evidence>
<keyword evidence="6" id="KW-0521">NADP</keyword>
<dbReference type="Pfam" id="PF03446">
    <property type="entry name" value="NAD_binding_2"/>
    <property type="match status" value="1"/>
</dbReference>
<comment type="similarity">
    <text evidence="2 6">Belongs to the 6-phosphogluconate dehydrogenase family.</text>
</comment>
<dbReference type="InterPro" id="IPR008927">
    <property type="entry name" value="6-PGluconate_DH-like_C_sf"/>
</dbReference>
<organism evidence="10 11">
    <name type="scientific">Penicillium canescens</name>
    <dbReference type="NCBI Taxonomy" id="5083"/>
    <lineage>
        <taxon>Eukaryota</taxon>
        <taxon>Fungi</taxon>
        <taxon>Dikarya</taxon>
        <taxon>Ascomycota</taxon>
        <taxon>Pezizomycotina</taxon>
        <taxon>Eurotiomycetes</taxon>
        <taxon>Eurotiomycetidae</taxon>
        <taxon>Eurotiales</taxon>
        <taxon>Aspergillaceae</taxon>
        <taxon>Penicillium</taxon>
    </lineage>
</organism>
<dbReference type="PRINTS" id="PR00076">
    <property type="entry name" value="6PGDHDRGNASE"/>
</dbReference>
<dbReference type="InterPro" id="IPR013328">
    <property type="entry name" value="6PGD_dom2"/>
</dbReference>
<evidence type="ECO:0000313" key="10">
    <source>
        <dbReference type="EMBL" id="KAJ6052834.1"/>
    </source>
</evidence>
<dbReference type="SUPFAM" id="SSF48179">
    <property type="entry name" value="6-phosphogluconate dehydrogenase C-terminal domain-like"/>
    <property type="match status" value="1"/>
</dbReference>
<evidence type="ECO:0000256" key="3">
    <source>
        <dbReference type="ARBA" id="ARBA00023002"/>
    </source>
</evidence>
<evidence type="ECO:0000259" key="9">
    <source>
        <dbReference type="SMART" id="SM01350"/>
    </source>
</evidence>
<keyword evidence="3 6" id="KW-0560">Oxidoreductase</keyword>
<dbReference type="FunFam" id="3.40.50.720:FF:000634">
    <property type="entry name" value="6-phosphogluconate dehydrogenase, decarboxylating"/>
    <property type="match status" value="1"/>
</dbReference>
<proteinExistence type="inferred from homology"/>
<feature type="active site" description="Proton donor" evidence="7">
    <location>
        <position position="207"/>
    </location>
</feature>
<evidence type="ECO:0000256" key="6">
    <source>
        <dbReference type="PIRNR" id="PIRNR000109"/>
    </source>
</evidence>
<evidence type="ECO:0000256" key="4">
    <source>
        <dbReference type="ARBA" id="ARBA00023064"/>
    </source>
</evidence>
<evidence type="ECO:0000256" key="2">
    <source>
        <dbReference type="ARBA" id="ARBA00008419"/>
    </source>
</evidence>
<evidence type="ECO:0000256" key="7">
    <source>
        <dbReference type="PIRSR" id="PIRSR000109-1"/>
    </source>
</evidence>
<dbReference type="SUPFAM" id="SSF51735">
    <property type="entry name" value="NAD(P)-binding Rossmann-fold domains"/>
    <property type="match status" value="1"/>
</dbReference>
<feature type="active site" description="Proton acceptor" evidence="7">
    <location>
        <position position="200"/>
    </location>
</feature>
<keyword evidence="4" id="KW-0311">Gluconate utilization</keyword>
<comment type="function">
    <text evidence="6">Catalyzes the oxidative decarboxylation of 6-phosphogluconate to ribulose 5-phosphate and CO(2), with concomitant reduction of NADP to NADPH.</text>
</comment>
<keyword evidence="11" id="KW-1185">Reference proteome</keyword>
<dbReference type="PANTHER" id="PTHR11811">
    <property type="entry name" value="6-PHOSPHOGLUCONATE DEHYDROGENASE"/>
    <property type="match status" value="1"/>
</dbReference>
<comment type="catalytic activity">
    <reaction evidence="6">
        <text>6-phospho-D-gluconate + NADP(+) = D-ribulose 5-phosphate + CO2 + NADPH</text>
        <dbReference type="Rhea" id="RHEA:10116"/>
        <dbReference type="ChEBI" id="CHEBI:16526"/>
        <dbReference type="ChEBI" id="CHEBI:57783"/>
        <dbReference type="ChEBI" id="CHEBI:58121"/>
        <dbReference type="ChEBI" id="CHEBI:58349"/>
        <dbReference type="ChEBI" id="CHEBI:58759"/>
        <dbReference type="EC" id="1.1.1.44"/>
    </reaction>
</comment>
<dbReference type="InterPro" id="IPR006114">
    <property type="entry name" value="6PGDH_C"/>
</dbReference>
<dbReference type="SMART" id="SM01350">
    <property type="entry name" value="6PGD"/>
    <property type="match status" value="1"/>
</dbReference>
<dbReference type="GO" id="GO:0050661">
    <property type="term" value="F:NADP binding"/>
    <property type="evidence" value="ECO:0007669"/>
    <property type="project" value="InterPro"/>
</dbReference>
<evidence type="ECO:0000256" key="1">
    <source>
        <dbReference type="ARBA" id="ARBA00004874"/>
    </source>
</evidence>
<dbReference type="AlphaFoldDB" id="A0AAD6IMG9"/>
<protein>
    <recommendedName>
        <fullName evidence="6">6-phosphogluconate dehydrogenase, decarboxylating</fullName>
        <ecNumber evidence="6">1.1.1.44</ecNumber>
    </recommendedName>
</protein>
<dbReference type="InterPro" id="IPR006113">
    <property type="entry name" value="6PGDH_Gnd/GntZ"/>
</dbReference>
<dbReference type="Gene3D" id="1.10.1040.10">
    <property type="entry name" value="N-(1-d-carboxylethyl)-l-norvaline Dehydrogenase, domain 2"/>
    <property type="match status" value="1"/>
</dbReference>
<dbReference type="EC" id="1.1.1.44" evidence="6"/>
<evidence type="ECO:0000256" key="8">
    <source>
        <dbReference type="SAM" id="MobiDB-lite"/>
    </source>
</evidence>